<evidence type="ECO:0000313" key="2">
    <source>
        <dbReference type="EMBL" id="GAA4384517.1"/>
    </source>
</evidence>
<dbReference type="Proteomes" id="UP001500635">
    <property type="component" value="Unassembled WGS sequence"/>
</dbReference>
<protein>
    <submittedName>
        <fullName evidence="2">Condensation domain-containing protein</fullName>
    </submittedName>
</protein>
<dbReference type="InterPro" id="IPR001242">
    <property type="entry name" value="Condensation_dom"/>
</dbReference>
<dbReference type="SUPFAM" id="SSF52777">
    <property type="entry name" value="CoA-dependent acyltransferases"/>
    <property type="match status" value="2"/>
</dbReference>
<accession>A0ABP8J410</accession>
<comment type="caution">
    <text evidence="2">The sequence shown here is derived from an EMBL/GenBank/DDBJ whole genome shotgun (WGS) entry which is preliminary data.</text>
</comment>
<dbReference type="EMBL" id="BAABFR010000005">
    <property type="protein sequence ID" value="GAA4384517.1"/>
    <property type="molecule type" value="Genomic_DNA"/>
</dbReference>
<gene>
    <name evidence="2" type="ORF">GCM10023147_05030</name>
</gene>
<proteinExistence type="predicted"/>
<reference evidence="3" key="1">
    <citation type="journal article" date="2019" name="Int. J. Syst. Evol. Microbiol.">
        <title>The Global Catalogue of Microorganisms (GCM) 10K type strain sequencing project: providing services to taxonomists for standard genome sequencing and annotation.</title>
        <authorList>
            <consortium name="The Broad Institute Genomics Platform"/>
            <consortium name="The Broad Institute Genome Sequencing Center for Infectious Disease"/>
            <person name="Wu L."/>
            <person name="Ma J."/>
        </authorList>
    </citation>
    <scope>NUCLEOTIDE SEQUENCE [LARGE SCALE GENOMIC DNA]</scope>
    <source>
        <strain evidence="3">JCM 17688</strain>
    </source>
</reference>
<dbReference type="Pfam" id="PF00668">
    <property type="entry name" value="Condensation"/>
    <property type="match status" value="1"/>
</dbReference>
<keyword evidence="3" id="KW-1185">Reference proteome</keyword>
<evidence type="ECO:0000313" key="3">
    <source>
        <dbReference type="Proteomes" id="UP001500635"/>
    </source>
</evidence>
<feature type="domain" description="Condensation" evidence="1">
    <location>
        <begin position="70"/>
        <end position="382"/>
    </location>
</feature>
<sequence length="502" mass="54351">MLTGYAEKWRCEPGEWMAWTASEATRAAMMRAEPCGIVPSYVQQDHLRSSRVDGRPVARLGVTKFTVFERFDEAVMHRVFTDFLRAHTSFHTWFDRGADGDWIGRTLPADRLELTVAARGGSGDDIPGDGGHGTLKDFVFTHTRTPAEWSSFTFGVGDLQHATGADPWFTIALASDHLYTDGVSQAITFIELLSRYSAAIAGVPYVEIPGRPYAAYAAEQRRRVGRLRCSDEVVQRWRAAIVRSGGTTPSFPLSLGLAPGESAPGFMAADTEFIGPDVAERFACVVRSAGGGMNAGLLAVMAELHRRFTGSETFAMTLPRNDRPDPLDRFAVGWYVTLVPVHFECPAGTAFADVVRVAQDALVEARELDGVPIYPMIDLLRDDPAFGVEHGFAAPMLSYLDLTRLPGGELAAKHDFSVFGNSSPAREVFFWLNRHDGGLDYNAMHPDTPEAHAAIARYVEEFRAVVTSLAETGGAEPGGLAAAGALAAVGRGRRSAGRAPAA</sequence>
<dbReference type="Gene3D" id="3.30.559.30">
    <property type="entry name" value="Nonribosomal peptide synthetase, condensation domain"/>
    <property type="match status" value="1"/>
</dbReference>
<name>A0ABP8J410_9ACTN</name>
<dbReference type="InterPro" id="IPR023213">
    <property type="entry name" value="CAT-like_dom_sf"/>
</dbReference>
<evidence type="ECO:0000259" key="1">
    <source>
        <dbReference type="Pfam" id="PF00668"/>
    </source>
</evidence>
<dbReference type="Gene3D" id="3.30.559.10">
    <property type="entry name" value="Chloramphenicol acetyltransferase-like domain"/>
    <property type="match status" value="1"/>
</dbReference>
<organism evidence="2 3">
    <name type="scientific">Tsukamurella soli</name>
    <dbReference type="NCBI Taxonomy" id="644556"/>
    <lineage>
        <taxon>Bacteria</taxon>
        <taxon>Bacillati</taxon>
        <taxon>Actinomycetota</taxon>
        <taxon>Actinomycetes</taxon>
        <taxon>Mycobacteriales</taxon>
        <taxon>Tsukamurellaceae</taxon>
        <taxon>Tsukamurella</taxon>
    </lineage>
</organism>